<dbReference type="EMBL" id="MK697699">
    <property type="protein sequence ID" value="QHR90349.1"/>
    <property type="molecule type" value="Genomic_DNA"/>
</dbReference>
<dbReference type="AlphaFoldDB" id="A0A6B9XRS7"/>
<accession>A0A6B9XRS7</accession>
<protein>
    <submittedName>
        <fullName evidence="1">Uncharacterized protein</fullName>
    </submittedName>
</protein>
<geneLocation type="mitochondrion" evidence="1"/>
<organism evidence="1">
    <name type="scientific">Picea sitchensis</name>
    <name type="common">Sitka spruce</name>
    <name type="synonym">Pinus sitchensis</name>
    <dbReference type="NCBI Taxonomy" id="3332"/>
    <lineage>
        <taxon>Eukaryota</taxon>
        <taxon>Viridiplantae</taxon>
        <taxon>Streptophyta</taxon>
        <taxon>Embryophyta</taxon>
        <taxon>Tracheophyta</taxon>
        <taxon>Spermatophyta</taxon>
        <taxon>Pinopsida</taxon>
        <taxon>Pinidae</taxon>
        <taxon>Conifers I</taxon>
        <taxon>Pinales</taxon>
        <taxon>Pinaceae</taxon>
        <taxon>Picea</taxon>
    </lineage>
</organism>
<proteinExistence type="predicted"/>
<gene>
    <name evidence="1" type="primary">orf04395</name>
    <name evidence="1" type="ORF">Q903MT_gene4372</name>
</gene>
<sequence length="66" mass="7747">MPISDLTLGIYFLYLVGLTFHYAPESRWKESGYNVFTGNRLPLFRFPRLPRCSGLKGWLYQYISPV</sequence>
<keyword evidence="1" id="KW-0496">Mitochondrion</keyword>
<reference evidence="1" key="1">
    <citation type="submission" date="2019-03" db="EMBL/GenBank/DDBJ databases">
        <title>Largest Complete Mitochondrial Genome of a Gymnosperm, Sitka Spruce (Picea sitchensis), Indicates Complex Physical Structure.</title>
        <authorList>
            <person name="Jackman S.D."/>
            <person name="Coombe L."/>
            <person name="Warren R."/>
            <person name="Kirk H."/>
            <person name="Trinh E."/>
            <person name="McLeod T."/>
            <person name="Pleasance S."/>
            <person name="Pandoh P."/>
            <person name="Zhao Y."/>
            <person name="Coope R."/>
            <person name="Bousquet J."/>
            <person name="Bohlmann J.C."/>
            <person name="Jones S.J.M."/>
            <person name="Birol I."/>
        </authorList>
    </citation>
    <scope>NUCLEOTIDE SEQUENCE</scope>
    <source>
        <strain evidence="1">Q903</strain>
    </source>
</reference>
<name>A0A6B9XRS7_PICSI</name>
<evidence type="ECO:0000313" key="1">
    <source>
        <dbReference type="EMBL" id="QHR90349.1"/>
    </source>
</evidence>